<reference evidence="2" key="1">
    <citation type="journal article" date="2015" name="Nature">
        <title>Complex archaea that bridge the gap between prokaryotes and eukaryotes.</title>
        <authorList>
            <person name="Spang A."/>
            <person name="Saw J.H."/>
            <person name="Jorgensen S.L."/>
            <person name="Zaremba-Niedzwiedzka K."/>
            <person name="Martijn J."/>
            <person name="Lind A.E."/>
            <person name="van Eijk R."/>
            <person name="Schleper C."/>
            <person name="Guy L."/>
            <person name="Ettema T.J."/>
        </authorList>
    </citation>
    <scope>NUCLEOTIDE SEQUENCE</scope>
</reference>
<evidence type="ECO:0000313" key="2">
    <source>
        <dbReference type="EMBL" id="KKL63384.1"/>
    </source>
</evidence>
<name>A0A0F9DNU9_9ZZZZ</name>
<keyword evidence="1" id="KW-1133">Transmembrane helix</keyword>
<comment type="caution">
    <text evidence="2">The sequence shown here is derived from an EMBL/GenBank/DDBJ whole genome shotgun (WGS) entry which is preliminary data.</text>
</comment>
<evidence type="ECO:0000256" key="1">
    <source>
        <dbReference type="SAM" id="Phobius"/>
    </source>
</evidence>
<accession>A0A0F9DNU9</accession>
<organism evidence="2">
    <name type="scientific">marine sediment metagenome</name>
    <dbReference type="NCBI Taxonomy" id="412755"/>
    <lineage>
        <taxon>unclassified sequences</taxon>
        <taxon>metagenomes</taxon>
        <taxon>ecological metagenomes</taxon>
    </lineage>
</organism>
<sequence length="70" mass="7883">MKEKNGKQDVDIAVLGERVDNVIEKLDDVINNHIPHIKADIIDLKLKIAYWSGGVGIIIILTQIILKFYA</sequence>
<dbReference type="AlphaFoldDB" id="A0A0F9DNU9"/>
<gene>
    <name evidence="2" type="ORF">LCGC14_2175620</name>
</gene>
<keyword evidence="1" id="KW-0472">Membrane</keyword>
<feature type="transmembrane region" description="Helical" evidence="1">
    <location>
        <begin position="48"/>
        <end position="69"/>
    </location>
</feature>
<dbReference type="EMBL" id="LAZR01028189">
    <property type="protein sequence ID" value="KKL63384.1"/>
    <property type="molecule type" value="Genomic_DNA"/>
</dbReference>
<keyword evidence="1" id="KW-0812">Transmembrane</keyword>
<protein>
    <submittedName>
        <fullName evidence="2">Uncharacterized protein</fullName>
    </submittedName>
</protein>
<proteinExistence type="predicted"/>